<gene>
    <name evidence="2" type="ORF">AVDCRST_MAG59-4579</name>
</gene>
<evidence type="ECO:0000256" key="1">
    <source>
        <dbReference type="SAM" id="MobiDB-lite"/>
    </source>
</evidence>
<dbReference type="EMBL" id="CADCWF010000336">
    <property type="protein sequence ID" value="CAA9579806.1"/>
    <property type="molecule type" value="Genomic_DNA"/>
</dbReference>
<feature type="compositionally biased region" description="Basic residues" evidence="1">
    <location>
        <begin position="35"/>
        <end position="50"/>
    </location>
</feature>
<reference evidence="2" key="1">
    <citation type="submission" date="2020-02" db="EMBL/GenBank/DDBJ databases">
        <authorList>
            <person name="Meier V. D."/>
        </authorList>
    </citation>
    <scope>NUCLEOTIDE SEQUENCE</scope>
    <source>
        <strain evidence="2">AVDCRST_MAG59</strain>
    </source>
</reference>
<feature type="non-terminal residue" evidence="2">
    <location>
        <position position="50"/>
    </location>
</feature>
<accession>A0A6J4VPZ7</accession>
<protein>
    <submittedName>
        <fullName evidence="2">Uncharacterized protein</fullName>
    </submittedName>
</protein>
<sequence>CGIPVIGWPPSVPPTHRAMLNGVRALRPPWPGRIGRSRSRNRIHCLRSHD</sequence>
<proteinExistence type="predicted"/>
<feature type="non-terminal residue" evidence="2">
    <location>
        <position position="1"/>
    </location>
</feature>
<name>A0A6J4VPZ7_9BACT</name>
<organism evidence="2">
    <name type="scientific">uncultured Thermomicrobiales bacterium</name>
    <dbReference type="NCBI Taxonomy" id="1645740"/>
    <lineage>
        <taxon>Bacteria</taxon>
        <taxon>Pseudomonadati</taxon>
        <taxon>Thermomicrobiota</taxon>
        <taxon>Thermomicrobia</taxon>
        <taxon>Thermomicrobiales</taxon>
        <taxon>environmental samples</taxon>
    </lineage>
</organism>
<feature type="region of interest" description="Disordered" evidence="1">
    <location>
        <begin position="31"/>
        <end position="50"/>
    </location>
</feature>
<evidence type="ECO:0000313" key="2">
    <source>
        <dbReference type="EMBL" id="CAA9579806.1"/>
    </source>
</evidence>
<dbReference type="AlphaFoldDB" id="A0A6J4VPZ7"/>